<dbReference type="SFLD" id="SFLDG01129">
    <property type="entry name" value="C1.5:_HAD__Beta-PGM__Phosphata"/>
    <property type="match status" value="1"/>
</dbReference>
<dbReference type="Proteomes" id="UP000041254">
    <property type="component" value="Unassembled WGS sequence"/>
</dbReference>
<keyword evidence="1" id="KW-0472">Membrane</keyword>
<keyword evidence="3" id="KW-1185">Reference proteome</keyword>
<dbReference type="PRINTS" id="PR00413">
    <property type="entry name" value="HADHALOGNASE"/>
</dbReference>
<reference evidence="2 3" key="1">
    <citation type="submission" date="2014-11" db="EMBL/GenBank/DDBJ databases">
        <authorList>
            <person name="Zhu J."/>
            <person name="Qi W."/>
            <person name="Song R."/>
        </authorList>
    </citation>
    <scope>NUCLEOTIDE SEQUENCE [LARGE SCALE GENOMIC DNA]</scope>
</reference>
<keyword evidence="1" id="KW-1133">Transmembrane helix</keyword>
<dbReference type="PhylomeDB" id="A0A0G4G1V6"/>
<dbReference type="Gene3D" id="1.10.150.240">
    <property type="entry name" value="Putative phosphatase, domain 2"/>
    <property type="match status" value="1"/>
</dbReference>
<dbReference type="InterPro" id="IPR036412">
    <property type="entry name" value="HAD-like_sf"/>
</dbReference>
<organism evidence="2 3">
    <name type="scientific">Vitrella brassicaformis (strain CCMP3155)</name>
    <dbReference type="NCBI Taxonomy" id="1169540"/>
    <lineage>
        <taxon>Eukaryota</taxon>
        <taxon>Sar</taxon>
        <taxon>Alveolata</taxon>
        <taxon>Colpodellida</taxon>
        <taxon>Vitrellaceae</taxon>
        <taxon>Vitrella</taxon>
    </lineage>
</organism>
<dbReference type="AlphaFoldDB" id="A0A0G4G1V6"/>
<gene>
    <name evidence="2" type="ORF">Vbra_3107</name>
</gene>
<dbReference type="Gene3D" id="3.40.50.1000">
    <property type="entry name" value="HAD superfamily/HAD-like"/>
    <property type="match status" value="1"/>
</dbReference>
<dbReference type="InterPro" id="IPR023214">
    <property type="entry name" value="HAD_sf"/>
</dbReference>
<sequence>MSSQSTVSKEKFLQVFQLTQYLVMRDLSKRGYEMASTLPLPFITSLLAIVFFSPLPAHSFLLSSRPTHSQRKLRLPSASLRQRPLSASVMSGGASQASDEWALIFDCDGVIIESEGLHRDAYNAMFREFAIPYEWTPEYYDVLQNMIGGGIPKMRHYFTENGWPSSTLGPPPADTDGREGMLKTLQDRKTIIYKSFISEGTAQPRPGVLRVMEEAMRTPGTKLAICSASTKSSCLFVLENLLGKDLLSRFDLILAGDDVTHRKPHPEIYHAASERLAIPPSRCLVIEDSLIGLQAALQADMKCVITHTHSTGDQVFDGAEGVYADMSLVTAADLRGMVLERAVKPAVQSAW</sequence>
<dbReference type="STRING" id="1169540.A0A0G4G1V6"/>
<accession>A0A0G4G1V6</accession>
<dbReference type="InterPro" id="IPR044999">
    <property type="entry name" value="CbbY-like"/>
</dbReference>
<dbReference type="InParanoid" id="A0A0G4G1V6"/>
<dbReference type="OrthoDB" id="431144at2759"/>
<dbReference type="InterPro" id="IPR023198">
    <property type="entry name" value="PGP-like_dom2"/>
</dbReference>
<dbReference type="GO" id="GO:0016787">
    <property type="term" value="F:hydrolase activity"/>
    <property type="evidence" value="ECO:0007669"/>
    <property type="project" value="InterPro"/>
</dbReference>
<evidence type="ECO:0000313" key="3">
    <source>
        <dbReference type="Proteomes" id="UP000041254"/>
    </source>
</evidence>
<proteinExistence type="predicted"/>
<dbReference type="NCBIfam" id="TIGR01509">
    <property type="entry name" value="HAD-SF-IA-v3"/>
    <property type="match status" value="1"/>
</dbReference>
<dbReference type="SFLD" id="SFLDS00003">
    <property type="entry name" value="Haloacid_Dehalogenase"/>
    <property type="match status" value="1"/>
</dbReference>
<dbReference type="PANTHER" id="PTHR42896:SF4">
    <property type="entry name" value="OS08G0485900 PROTEIN"/>
    <property type="match status" value="1"/>
</dbReference>
<keyword evidence="1" id="KW-0812">Transmembrane</keyword>
<evidence type="ECO:0000256" key="1">
    <source>
        <dbReference type="SAM" id="Phobius"/>
    </source>
</evidence>
<protein>
    <submittedName>
        <fullName evidence="2">Uncharacterized protein</fullName>
    </submittedName>
</protein>
<feature type="transmembrane region" description="Helical" evidence="1">
    <location>
        <begin position="42"/>
        <end position="62"/>
    </location>
</feature>
<evidence type="ECO:0000313" key="2">
    <source>
        <dbReference type="EMBL" id="CEM22042.1"/>
    </source>
</evidence>
<dbReference type="PANTHER" id="PTHR42896">
    <property type="entry name" value="XYLULOSE-1,5-BISPHOSPHATE (XUBP) PHOSPHATASE"/>
    <property type="match status" value="1"/>
</dbReference>
<dbReference type="Pfam" id="PF00702">
    <property type="entry name" value="Hydrolase"/>
    <property type="match status" value="1"/>
</dbReference>
<dbReference type="OMA" id="HRTAYND"/>
<dbReference type="VEuPathDB" id="CryptoDB:Vbra_3107"/>
<dbReference type="EMBL" id="CDMY01000549">
    <property type="protein sequence ID" value="CEM22042.1"/>
    <property type="molecule type" value="Genomic_DNA"/>
</dbReference>
<name>A0A0G4G1V6_VITBC</name>
<dbReference type="InterPro" id="IPR006439">
    <property type="entry name" value="HAD-SF_hydro_IA"/>
</dbReference>
<dbReference type="SUPFAM" id="SSF56784">
    <property type="entry name" value="HAD-like"/>
    <property type="match status" value="1"/>
</dbReference>